<protein>
    <submittedName>
        <fullName evidence="3">PepSY domain-containing protein</fullName>
    </submittedName>
</protein>
<organism evidence="3 4">
    <name type="scientific">Amphritea atlantica</name>
    <dbReference type="NCBI Taxonomy" id="355243"/>
    <lineage>
        <taxon>Bacteria</taxon>
        <taxon>Pseudomonadati</taxon>
        <taxon>Pseudomonadota</taxon>
        <taxon>Gammaproteobacteria</taxon>
        <taxon>Oceanospirillales</taxon>
        <taxon>Oceanospirillaceae</taxon>
        <taxon>Amphritea</taxon>
    </lineage>
</organism>
<evidence type="ECO:0000256" key="1">
    <source>
        <dbReference type="SAM" id="SignalP"/>
    </source>
</evidence>
<dbReference type="Proteomes" id="UP001059950">
    <property type="component" value="Chromosome"/>
</dbReference>
<feature type="signal peptide" evidence="1">
    <location>
        <begin position="1"/>
        <end position="22"/>
    </location>
</feature>
<proteinExistence type="predicted"/>
<sequence>MPYPFKTVFAFVIFLRVCAVYADPQDMVDPDYAAELVSQGKIVSLDQLLAMNQVLTRGRMLDLELEQNDDVFTYEVEVLHTDGHVSEYEFDAVTGKLLQESFGE</sequence>
<reference evidence="3" key="1">
    <citation type="submission" date="2021-04" db="EMBL/GenBank/DDBJ databases">
        <title>Oceanospirillales bacteria with DddD are important DMSP degraders in coastal seawater.</title>
        <authorList>
            <person name="Liu J."/>
        </authorList>
    </citation>
    <scope>NUCLEOTIDE SEQUENCE</scope>
    <source>
        <strain evidence="3">GY6</strain>
    </source>
</reference>
<dbReference type="InterPro" id="IPR025711">
    <property type="entry name" value="PepSY"/>
</dbReference>
<evidence type="ECO:0000313" key="3">
    <source>
        <dbReference type="EMBL" id="UTW03587.1"/>
    </source>
</evidence>
<name>A0ABY5GWG5_9GAMM</name>
<dbReference type="Pfam" id="PF03413">
    <property type="entry name" value="PepSY"/>
    <property type="match status" value="1"/>
</dbReference>
<dbReference type="Gene3D" id="3.10.450.40">
    <property type="match status" value="1"/>
</dbReference>
<keyword evidence="4" id="KW-1185">Reference proteome</keyword>
<evidence type="ECO:0000313" key="4">
    <source>
        <dbReference type="Proteomes" id="UP001059950"/>
    </source>
</evidence>
<accession>A0ABY5GWG5</accession>
<evidence type="ECO:0000259" key="2">
    <source>
        <dbReference type="Pfam" id="PF03413"/>
    </source>
</evidence>
<feature type="chain" id="PRO_5045071341" evidence="1">
    <location>
        <begin position="23"/>
        <end position="104"/>
    </location>
</feature>
<dbReference type="EMBL" id="CP073344">
    <property type="protein sequence ID" value="UTW03587.1"/>
    <property type="molecule type" value="Genomic_DNA"/>
</dbReference>
<feature type="domain" description="PepSY" evidence="2">
    <location>
        <begin position="50"/>
        <end position="98"/>
    </location>
</feature>
<keyword evidence="1" id="KW-0732">Signal</keyword>
<gene>
    <name evidence="3" type="ORF">KDX31_00620</name>
</gene>